<evidence type="ECO:0000256" key="4">
    <source>
        <dbReference type="ARBA" id="ARBA00022840"/>
    </source>
</evidence>
<dbReference type="InterPro" id="IPR036640">
    <property type="entry name" value="ABC1_TM_sf"/>
</dbReference>
<dbReference type="Pfam" id="PF00005">
    <property type="entry name" value="ABC_tran"/>
    <property type="match status" value="1"/>
</dbReference>
<keyword evidence="2 8" id="KW-0812">Transmembrane</keyword>
<dbReference type="SUPFAM" id="SSF52540">
    <property type="entry name" value="P-loop containing nucleoside triphosphate hydrolases"/>
    <property type="match status" value="1"/>
</dbReference>
<feature type="transmembrane region" description="Helical" evidence="8">
    <location>
        <begin position="265"/>
        <end position="287"/>
    </location>
</feature>
<evidence type="ECO:0000256" key="8">
    <source>
        <dbReference type="SAM" id="Phobius"/>
    </source>
</evidence>
<evidence type="ECO:0000256" key="5">
    <source>
        <dbReference type="ARBA" id="ARBA00022989"/>
    </source>
</evidence>
<feature type="transmembrane region" description="Helical" evidence="8">
    <location>
        <begin position="185"/>
        <end position="202"/>
    </location>
</feature>
<dbReference type="SMART" id="SM00382">
    <property type="entry name" value="AAA"/>
    <property type="match status" value="1"/>
</dbReference>
<evidence type="ECO:0000313" key="12">
    <source>
        <dbReference type="Proteomes" id="UP001595629"/>
    </source>
</evidence>
<dbReference type="InterPro" id="IPR011918">
    <property type="entry name" value="ABC_MsbA_ATP-bd"/>
</dbReference>
<comment type="subcellular location">
    <subcellularLocation>
        <location evidence="1">Cell membrane</location>
        <topology evidence="1">Multi-pass membrane protein</topology>
    </subcellularLocation>
</comment>
<dbReference type="PANTHER" id="PTHR43394">
    <property type="entry name" value="ATP-DEPENDENT PERMEASE MDL1, MITOCHONDRIAL"/>
    <property type="match status" value="1"/>
</dbReference>
<dbReference type="EMBL" id="JBHRXI010000017">
    <property type="protein sequence ID" value="MFC3615412.1"/>
    <property type="molecule type" value="Genomic_DNA"/>
</dbReference>
<dbReference type="Gene3D" id="1.20.1560.10">
    <property type="entry name" value="ABC transporter type 1, transmembrane domain"/>
    <property type="match status" value="1"/>
</dbReference>
<feature type="transmembrane region" description="Helical" evidence="8">
    <location>
        <begin position="161"/>
        <end position="179"/>
    </location>
</feature>
<dbReference type="PROSITE" id="PS00211">
    <property type="entry name" value="ABC_TRANSPORTER_1"/>
    <property type="match status" value="1"/>
</dbReference>
<organism evidence="11 12">
    <name type="scientific">Lutimaribacter marinistellae</name>
    <dbReference type="NCBI Taxonomy" id="1820329"/>
    <lineage>
        <taxon>Bacteria</taxon>
        <taxon>Pseudomonadati</taxon>
        <taxon>Pseudomonadota</taxon>
        <taxon>Alphaproteobacteria</taxon>
        <taxon>Rhodobacterales</taxon>
        <taxon>Roseobacteraceae</taxon>
        <taxon>Lutimaribacter</taxon>
    </lineage>
</organism>
<keyword evidence="6 8" id="KW-0472">Membrane</keyword>
<dbReference type="PROSITE" id="PS50893">
    <property type="entry name" value="ABC_TRANSPORTER_2"/>
    <property type="match status" value="1"/>
</dbReference>
<evidence type="ECO:0000313" key="11">
    <source>
        <dbReference type="EMBL" id="MFC3615412.1"/>
    </source>
</evidence>
<sequence length="606" mass="64853">MARSTTARTAQPGAPGATEDRARSRKIGVLKALWPFMRPYKLMMAGALLALVLTAAMTLTLPLAVRRVVDHFRIEDGTLLDQYFLAALGIAAVLAAGTGIRYALVTRLGERVVADIRKAVFNRVIGMSPEFYERIMTGEVLSRITTDTTLIQSVLGSSVSIALRNALMFVGGLVLMLLTSAKLTGMVLLIIPLVVVPILILGRRLRKISRENQDWIAASSGNAGEALSAVQTVQAFTHEAASRSRFGDITETSYNVSVRRIRTRAVLTVIVIFLVFAGIVGVLWMGANAVRAGTMTEGTLIQFVIYSVIMAGSVAALSEIMAELQRAAGATERLVELLAVDDTVLDPSTPRTLSRPVQGAIGFEDVTFRYPSRPETVALDGLSLSVVPGETVAFVGPSGAGKTTVIQMILRFYDPEAGRVTLDGVDLRQVARGDFRQHVALVPQDPVIFAATARENIRFGRPDATDAEVEAAARAAAAHDFISALPDGYDAYVGERGVMLSGGQKQRIAIARAILRDAPVLLLDEATSALDAESERAVQQAVDELSAGRTTLIVAHRLATVKKADRIVVMDAGRIVAQGTHDELVGQGGLYARLARLQFTDGVAAE</sequence>
<evidence type="ECO:0000256" key="6">
    <source>
        <dbReference type="ARBA" id="ARBA00023136"/>
    </source>
</evidence>
<dbReference type="InterPro" id="IPR027417">
    <property type="entry name" value="P-loop_NTPase"/>
</dbReference>
<dbReference type="InterPro" id="IPR003439">
    <property type="entry name" value="ABC_transporter-like_ATP-bd"/>
</dbReference>
<comment type="caution">
    <text evidence="11">The sequence shown here is derived from an EMBL/GenBank/DDBJ whole genome shotgun (WGS) entry which is preliminary data.</text>
</comment>
<dbReference type="CDD" id="cd03249">
    <property type="entry name" value="ABC_MTABC3_MDL1_MDL2"/>
    <property type="match status" value="1"/>
</dbReference>
<feature type="transmembrane region" description="Helical" evidence="8">
    <location>
        <begin position="42"/>
        <end position="63"/>
    </location>
</feature>
<keyword evidence="3" id="KW-0547">Nucleotide-binding</keyword>
<feature type="transmembrane region" description="Helical" evidence="8">
    <location>
        <begin position="299"/>
        <end position="317"/>
    </location>
</feature>
<dbReference type="InterPro" id="IPR017871">
    <property type="entry name" value="ABC_transporter-like_CS"/>
</dbReference>
<feature type="region of interest" description="Disordered" evidence="7">
    <location>
        <begin position="1"/>
        <end position="22"/>
    </location>
</feature>
<evidence type="ECO:0000259" key="9">
    <source>
        <dbReference type="PROSITE" id="PS50893"/>
    </source>
</evidence>
<evidence type="ECO:0000256" key="3">
    <source>
        <dbReference type="ARBA" id="ARBA00022741"/>
    </source>
</evidence>
<proteinExistence type="predicted"/>
<dbReference type="InterPro" id="IPR011527">
    <property type="entry name" value="ABC1_TM_dom"/>
</dbReference>
<accession>A0ABV7TIG5</accession>
<dbReference type="CDD" id="cd18575">
    <property type="entry name" value="ABC_6TM_bac_exporter_ABCB8_10_like"/>
    <property type="match status" value="1"/>
</dbReference>
<protein>
    <submittedName>
        <fullName evidence="11">ABC transporter transmembrane domain-containing protein</fullName>
    </submittedName>
</protein>
<name>A0ABV7TIG5_9RHOB</name>
<evidence type="ECO:0000259" key="10">
    <source>
        <dbReference type="PROSITE" id="PS50929"/>
    </source>
</evidence>
<keyword evidence="4" id="KW-0067">ATP-binding</keyword>
<dbReference type="InterPro" id="IPR039421">
    <property type="entry name" value="Type_1_exporter"/>
</dbReference>
<keyword evidence="5 8" id="KW-1133">Transmembrane helix</keyword>
<reference evidence="12" key="1">
    <citation type="journal article" date="2019" name="Int. J. Syst. Evol. Microbiol.">
        <title>The Global Catalogue of Microorganisms (GCM) 10K type strain sequencing project: providing services to taxonomists for standard genome sequencing and annotation.</title>
        <authorList>
            <consortium name="The Broad Institute Genomics Platform"/>
            <consortium name="The Broad Institute Genome Sequencing Center for Infectious Disease"/>
            <person name="Wu L."/>
            <person name="Ma J."/>
        </authorList>
    </citation>
    <scope>NUCLEOTIDE SEQUENCE [LARGE SCALE GENOMIC DNA]</scope>
    <source>
        <strain evidence="12">KCTC 42911</strain>
    </source>
</reference>
<dbReference type="Pfam" id="PF00664">
    <property type="entry name" value="ABC_membrane"/>
    <property type="match status" value="1"/>
</dbReference>
<feature type="transmembrane region" description="Helical" evidence="8">
    <location>
        <begin position="83"/>
        <end position="104"/>
    </location>
</feature>
<gene>
    <name evidence="11" type="ORF">ACFORG_16775</name>
</gene>
<feature type="domain" description="ABC transmembrane type-1" evidence="10">
    <location>
        <begin position="45"/>
        <end position="326"/>
    </location>
</feature>
<keyword evidence="12" id="KW-1185">Reference proteome</keyword>
<dbReference type="NCBIfam" id="TIGR02204">
    <property type="entry name" value="MsbA_rel"/>
    <property type="match status" value="1"/>
</dbReference>
<dbReference type="Proteomes" id="UP001595629">
    <property type="component" value="Unassembled WGS sequence"/>
</dbReference>
<dbReference type="RefSeq" id="WP_386736685.1">
    <property type="nucleotide sequence ID" value="NZ_JBHRXI010000017.1"/>
</dbReference>
<dbReference type="Gene3D" id="3.40.50.300">
    <property type="entry name" value="P-loop containing nucleotide triphosphate hydrolases"/>
    <property type="match status" value="1"/>
</dbReference>
<evidence type="ECO:0000256" key="7">
    <source>
        <dbReference type="SAM" id="MobiDB-lite"/>
    </source>
</evidence>
<feature type="domain" description="ABC transporter" evidence="9">
    <location>
        <begin position="361"/>
        <end position="597"/>
    </location>
</feature>
<dbReference type="PANTHER" id="PTHR43394:SF1">
    <property type="entry name" value="ATP-BINDING CASSETTE SUB-FAMILY B MEMBER 10, MITOCHONDRIAL"/>
    <property type="match status" value="1"/>
</dbReference>
<dbReference type="PROSITE" id="PS50929">
    <property type="entry name" value="ABC_TM1F"/>
    <property type="match status" value="1"/>
</dbReference>
<evidence type="ECO:0000256" key="1">
    <source>
        <dbReference type="ARBA" id="ARBA00004651"/>
    </source>
</evidence>
<dbReference type="InterPro" id="IPR003593">
    <property type="entry name" value="AAA+_ATPase"/>
</dbReference>
<evidence type="ECO:0000256" key="2">
    <source>
        <dbReference type="ARBA" id="ARBA00022692"/>
    </source>
</evidence>
<dbReference type="SUPFAM" id="SSF90123">
    <property type="entry name" value="ABC transporter transmembrane region"/>
    <property type="match status" value="1"/>
</dbReference>